<dbReference type="InterPro" id="IPR004939">
    <property type="entry name" value="APC_su10/DOC_dom"/>
</dbReference>
<evidence type="ECO:0000256" key="3">
    <source>
        <dbReference type="ARBA" id="ARBA00022618"/>
    </source>
</evidence>
<evidence type="ECO:0000256" key="4">
    <source>
        <dbReference type="ARBA" id="ARBA00022776"/>
    </source>
</evidence>
<dbReference type="Proteomes" id="UP001652625">
    <property type="component" value="Chromosome 08"/>
</dbReference>
<evidence type="ECO:0000313" key="10">
    <source>
        <dbReference type="RefSeq" id="XP_065659592.1"/>
    </source>
</evidence>
<dbReference type="InterPro" id="IPR008979">
    <property type="entry name" value="Galactose-bd-like_sf"/>
</dbReference>
<comment type="function">
    <text evidence="7">Component of the anaphase promoting complex/cyclosome (APC/C), a cell cycle-regulated E3 ubiquitin-protein ligase complex that controls progression through mitosis and the G1 phase of the cell cycle.</text>
</comment>
<evidence type="ECO:0000256" key="5">
    <source>
        <dbReference type="ARBA" id="ARBA00022786"/>
    </source>
</evidence>
<evidence type="ECO:0000256" key="2">
    <source>
        <dbReference type="ARBA" id="ARBA00013927"/>
    </source>
</evidence>
<evidence type="ECO:0000256" key="6">
    <source>
        <dbReference type="ARBA" id="ARBA00023306"/>
    </source>
</evidence>
<evidence type="ECO:0000259" key="8">
    <source>
        <dbReference type="PROSITE" id="PS51284"/>
    </source>
</evidence>
<proteinExistence type="inferred from homology"/>
<dbReference type="Gene3D" id="2.60.120.260">
    <property type="entry name" value="Galactose-binding domain-like"/>
    <property type="match status" value="1"/>
</dbReference>
<keyword evidence="9" id="KW-1185">Reference proteome</keyword>
<dbReference type="GeneID" id="105847501"/>
<dbReference type="PIRSF" id="PIRSF028841">
    <property type="entry name" value="APC10_sub"/>
    <property type="match status" value="1"/>
</dbReference>
<comment type="similarity">
    <text evidence="1 7">Belongs to the APC10 family.</text>
</comment>
<dbReference type="PANTHER" id="PTHR12936:SF0">
    <property type="entry name" value="ANAPHASE-PROMOTING COMPLEX SUBUNIT 10"/>
    <property type="match status" value="1"/>
</dbReference>
<sequence>MIICTISVFNLMADDSKKNTIPISSIFSDDLQDQVREIGENAVWSLSSCKPGFGVSELRDNKLTTYFQSDGPQPHLINIQFPWKQAVRFVSIYTDYKSDESYTPNKISIRVGNDKHDLKQKELLELDEPCGWINVELDNNGNTLKTFMIQIAVLGNHQNGRDTHLRQIKIFAPKVNSTSYKIPSIEQLNDPVLTELSCIR</sequence>
<dbReference type="PANTHER" id="PTHR12936">
    <property type="entry name" value="ANAPHASE-PROMOTING COMPLEX 10"/>
    <property type="match status" value="1"/>
</dbReference>
<accession>A0ABM4CD50</accession>
<gene>
    <name evidence="10" type="primary">LOC105847501</name>
</gene>
<organism evidence="9 10">
    <name type="scientific">Hydra vulgaris</name>
    <name type="common">Hydra</name>
    <name type="synonym">Hydra attenuata</name>
    <dbReference type="NCBI Taxonomy" id="6087"/>
    <lineage>
        <taxon>Eukaryota</taxon>
        <taxon>Metazoa</taxon>
        <taxon>Cnidaria</taxon>
        <taxon>Hydrozoa</taxon>
        <taxon>Hydroidolina</taxon>
        <taxon>Anthoathecata</taxon>
        <taxon>Aplanulata</taxon>
        <taxon>Hydridae</taxon>
        <taxon>Hydra</taxon>
    </lineage>
</organism>
<dbReference type="PROSITE" id="PS51284">
    <property type="entry name" value="DOC"/>
    <property type="match status" value="1"/>
</dbReference>
<dbReference type="RefSeq" id="XP_065659592.1">
    <property type="nucleotide sequence ID" value="XM_065803520.1"/>
</dbReference>
<evidence type="ECO:0000256" key="1">
    <source>
        <dbReference type="ARBA" id="ARBA00006762"/>
    </source>
</evidence>
<keyword evidence="4 7" id="KW-0498">Mitosis</keyword>
<dbReference type="Pfam" id="PF03256">
    <property type="entry name" value="ANAPC10"/>
    <property type="match status" value="1"/>
</dbReference>
<dbReference type="InterPro" id="IPR016901">
    <property type="entry name" value="APC10/Doc1"/>
</dbReference>
<evidence type="ECO:0000256" key="7">
    <source>
        <dbReference type="PIRNR" id="PIRNR028841"/>
    </source>
</evidence>
<protein>
    <recommendedName>
        <fullName evidence="2 7">Anaphase-promoting complex subunit 10</fullName>
    </recommendedName>
</protein>
<dbReference type="CDD" id="cd08366">
    <property type="entry name" value="APC10"/>
    <property type="match status" value="1"/>
</dbReference>
<name>A0ABM4CD50_HYDVU</name>
<keyword evidence="5 7" id="KW-0833">Ubl conjugation pathway</keyword>
<keyword evidence="6 7" id="KW-0131">Cell cycle</keyword>
<reference evidence="10" key="1">
    <citation type="submission" date="2025-08" db="UniProtKB">
        <authorList>
            <consortium name="RefSeq"/>
        </authorList>
    </citation>
    <scope>IDENTIFICATION</scope>
</reference>
<dbReference type="SMART" id="SM01337">
    <property type="entry name" value="APC10"/>
    <property type="match status" value="1"/>
</dbReference>
<keyword evidence="3 7" id="KW-0132">Cell division</keyword>
<feature type="domain" description="DOC" evidence="8">
    <location>
        <begin position="14"/>
        <end position="197"/>
    </location>
</feature>
<evidence type="ECO:0000313" key="9">
    <source>
        <dbReference type="Proteomes" id="UP001652625"/>
    </source>
</evidence>
<dbReference type="SUPFAM" id="SSF49785">
    <property type="entry name" value="Galactose-binding domain-like"/>
    <property type="match status" value="1"/>
</dbReference>